<proteinExistence type="predicted"/>
<dbReference type="Ensembl" id="ENSPKIT00000036612.1">
    <property type="protein sequence ID" value="ENSPKIP00000012223.1"/>
    <property type="gene ID" value="ENSPKIG00000000096.1"/>
</dbReference>
<accession>A0A3B3R1G3</accession>
<dbReference type="AlphaFoldDB" id="A0A3B3R1G3"/>
<name>A0A3B3R1G3_9TELE</name>
<reference evidence="1" key="2">
    <citation type="submission" date="2025-09" db="UniProtKB">
        <authorList>
            <consortium name="Ensembl"/>
        </authorList>
    </citation>
    <scope>IDENTIFICATION</scope>
</reference>
<dbReference type="Proteomes" id="UP000261540">
    <property type="component" value="Unplaced"/>
</dbReference>
<sequence>VPGADTCHLPQALVSLPGQLFGASHTFNAMTFGDPNNVDHLVLREDAGDRYRPLQPLTGPVHLLRDGATVQLHLHDVGLLLLQGQKPHLRAERVRSVLLHHGEILLQLLLAGFILTSPLPPIKLASLLIPVLVEVPSALITDVLGEDGLEGAEATDGVDVSHNPHNHHGRSNCVLTEANTVHLPQGVGHASLVAQEGGEMHGLPGVILGPAVHFAPVPPAAFPRQEAKVSVTGSVELPVRLWETCPGDITPAPR</sequence>
<keyword evidence="2" id="KW-1185">Reference proteome</keyword>
<dbReference type="GeneTree" id="ENSGT00990000204633"/>
<evidence type="ECO:0000313" key="2">
    <source>
        <dbReference type="Proteomes" id="UP000261540"/>
    </source>
</evidence>
<reference evidence="1" key="1">
    <citation type="submission" date="2025-08" db="UniProtKB">
        <authorList>
            <consortium name="Ensembl"/>
        </authorList>
    </citation>
    <scope>IDENTIFICATION</scope>
</reference>
<protein>
    <submittedName>
        <fullName evidence="1">Uncharacterized protein</fullName>
    </submittedName>
</protein>
<evidence type="ECO:0000313" key="1">
    <source>
        <dbReference type="Ensembl" id="ENSPKIP00000012223.1"/>
    </source>
</evidence>
<organism evidence="1 2">
    <name type="scientific">Paramormyrops kingsleyae</name>
    <dbReference type="NCBI Taxonomy" id="1676925"/>
    <lineage>
        <taxon>Eukaryota</taxon>
        <taxon>Metazoa</taxon>
        <taxon>Chordata</taxon>
        <taxon>Craniata</taxon>
        <taxon>Vertebrata</taxon>
        <taxon>Euteleostomi</taxon>
        <taxon>Actinopterygii</taxon>
        <taxon>Neopterygii</taxon>
        <taxon>Teleostei</taxon>
        <taxon>Osteoglossocephala</taxon>
        <taxon>Osteoglossomorpha</taxon>
        <taxon>Osteoglossiformes</taxon>
        <taxon>Mormyridae</taxon>
        <taxon>Paramormyrops</taxon>
    </lineage>
</organism>